<dbReference type="AlphaFoldDB" id="A0A6N4E4H0"/>
<name>A0A6N4E4H0_9GAMM</name>
<dbReference type="Pfam" id="PF11008">
    <property type="entry name" value="DUF2846"/>
    <property type="match status" value="1"/>
</dbReference>
<dbReference type="PROSITE" id="PS51257">
    <property type="entry name" value="PROKAR_LIPOPROTEIN"/>
    <property type="match status" value="1"/>
</dbReference>
<gene>
    <name evidence="3" type="ORF">C3L24_02805</name>
</gene>
<evidence type="ECO:0000313" key="4">
    <source>
        <dbReference type="Proteomes" id="UP000250928"/>
    </source>
</evidence>
<protein>
    <recommendedName>
        <fullName evidence="2">DUF2846 domain-containing protein</fullName>
    </recommendedName>
</protein>
<organism evidence="3 4">
    <name type="scientific">Candidatus Sedimenticola endophacoides</name>
    <dbReference type="NCBI Taxonomy" id="2548426"/>
    <lineage>
        <taxon>Bacteria</taxon>
        <taxon>Pseudomonadati</taxon>
        <taxon>Pseudomonadota</taxon>
        <taxon>Gammaproteobacteria</taxon>
        <taxon>Chromatiales</taxon>
        <taxon>Sedimenticolaceae</taxon>
        <taxon>Sedimenticola</taxon>
    </lineage>
</organism>
<dbReference type="PIRSF" id="PIRSF012335">
    <property type="entry name" value="UCP012335"/>
    <property type="match status" value="1"/>
</dbReference>
<evidence type="ECO:0000256" key="1">
    <source>
        <dbReference type="SAM" id="SignalP"/>
    </source>
</evidence>
<dbReference type="EMBL" id="PQCO01000116">
    <property type="protein sequence ID" value="PUE04647.1"/>
    <property type="molecule type" value="Genomic_DNA"/>
</dbReference>
<accession>A0A6N4E4H0</accession>
<dbReference type="InterPro" id="IPR022548">
    <property type="entry name" value="DUF2846"/>
</dbReference>
<comment type="caution">
    <text evidence="3">The sequence shown here is derived from an EMBL/GenBank/DDBJ whole genome shotgun (WGS) entry which is preliminary data.</text>
</comment>
<sequence>MKKALLGLMLTVNALFVGCASVPMAPNNLDDEAKQFSTTEDKSGLYIYRNETFGAAIKMPVSLDGKLLGQTAAKTYFHTEVEPGDHTINSVTENTSSLRINTRPGQNYYVWQEVKMGLFTARSRLHLVDEAKGKEDVLACKLIHTNQR</sequence>
<keyword evidence="1" id="KW-0732">Signal</keyword>
<proteinExistence type="predicted"/>
<feature type="signal peptide" evidence="1">
    <location>
        <begin position="1"/>
        <end position="25"/>
    </location>
</feature>
<reference evidence="3 4" key="1">
    <citation type="submission" date="2018-01" db="EMBL/GenBank/DDBJ databases">
        <title>Novel co-symbiosis in the lucinid bivalve Phacoides pectinatus.</title>
        <authorList>
            <person name="Lim S.J."/>
            <person name="Davis B.G."/>
            <person name="Gill D.E."/>
            <person name="Engel A.S."/>
            <person name="Anderson L.C."/>
            <person name="Campbell B.J."/>
        </authorList>
    </citation>
    <scope>NUCLEOTIDE SEQUENCE [LARGE SCALE GENOMIC DNA]</scope>
    <source>
        <strain evidence="3">N3_P5</strain>
    </source>
</reference>
<feature type="domain" description="DUF2846" evidence="2">
    <location>
        <begin position="40"/>
        <end position="117"/>
    </location>
</feature>
<dbReference type="InterPro" id="IPR016596">
    <property type="entry name" value="UCP012335"/>
</dbReference>
<dbReference type="Proteomes" id="UP000250928">
    <property type="component" value="Unassembled WGS sequence"/>
</dbReference>
<evidence type="ECO:0000259" key="2">
    <source>
        <dbReference type="Pfam" id="PF11008"/>
    </source>
</evidence>
<feature type="chain" id="PRO_5027108985" description="DUF2846 domain-containing protein" evidence="1">
    <location>
        <begin position="26"/>
        <end position="148"/>
    </location>
</feature>
<evidence type="ECO:0000313" key="3">
    <source>
        <dbReference type="EMBL" id="PUE04647.1"/>
    </source>
</evidence>